<dbReference type="SUPFAM" id="SSF47413">
    <property type="entry name" value="lambda repressor-like DNA-binding domains"/>
    <property type="match status" value="1"/>
</dbReference>
<dbReference type="EMBL" id="RXPE01000022">
    <property type="protein sequence ID" value="RTR25716.1"/>
    <property type="molecule type" value="Genomic_DNA"/>
</dbReference>
<dbReference type="Gene3D" id="1.10.260.40">
    <property type="entry name" value="lambda repressor-like DNA-binding domains"/>
    <property type="match status" value="1"/>
</dbReference>
<keyword evidence="4" id="KW-1185">Reference proteome</keyword>
<protein>
    <submittedName>
        <fullName evidence="3">XRE family transcriptional regulator</fullName>
    </submittedName>
</protein>
<dbReference type="RefSeq" id="WP_126352552.1">
    <property type="nucleotide sequence ID" value="NZ_CP086380.1"/>
</dbReference>
<dbReference type="PANTHER" id="PTHR46797:SF1">
    <property type="entry name" value="METHYLPHOSPHONATE SYNTHASE"/>
    <property type="match status" value="1"/>
</dbReference>
<dbReference type="PANTHER" id="PTHR46797">
    <property type="entry name" value="HTH-TYPE TRANSCRIPTIONAL REGULATOR"/>
    <property type="match status" value="1"/>
</dbReference>
<dbReference type="OrthoDB" id="9812495at2"/>
<gene>
    <name evidence="3" type="ORF">EJ104_09805</name>
</gene>
<name>A0A3S0JNK7_9DEIO</name>
<dbReference type="Proteomes" id="UP000277766">
    <property type="component" value="Unassembled WGS sequence"/>
</dbReference>
<proteinExistence type="predicted"/>
<dbReference type="GO" id="GO:0005829">
    <property type="term" value="C:cytosol"/>
    <property type="evidence" value="ECO:0007669"/>
    <property type="project" value="TreeGrafter"/>
</dbReference>
<evidence type="ECO:0000259" key="2">
    <source>
        <dbReference type="PROSITE" id="PS50943"/>
    </source>
</evidence>
<dbReference type="PROSITE" id="PS50943">
    <property type="entry name" value="HTH_CROC1"/>
    <property type="match status" value="1"/>
</dbReference>
<dbReference type="InterPro" id="IPR010982">
    <property type="entry name" value="Lambda_DNA-bd_dom_sf"/>
</dbReference>
<dbReference type="GO" id="GO:0003677">
    <property type="term" value="F:DNA binding"/>
    <property type="evidence" value="ECO:0007669"/>
    <property type="project" value="UniProtKB-KW"/>
</dbReference>
<feature type="domain" description="HTH cro/C1-type" evidence="2">
    <location>
        <begin position="13"/>
        <end position="67"/>
    </location>
</feature>
<dbReference type="SMART" id="SM00530">
    <property type="entry name" value="HTH_XRE"/>
    <property type="match status" value="1"/>
</dbReference>
<dbReference type="InterPro" id="IPR050807">
    <property type="entry name" value="TransReg_Diox_bact_type"/>
</dbReference>
<dbReference type="AlphaFoldDB" id="A0A3S0JNK7"/>
<comment type="caution">
    <text evidence="3">The sequence shown here is derived from an EMBL/GenBank/DDBJ whole genome shotgun (WGS) entry which is preliminary data.</text>
</comment>
<organism evidence="3 4">
    <name type="scientific">Deinococcus radiophilus</name>
    <dbReference type="NCBI Taxonomy" id="32062"/>
    <lineage>
        <taxon>Bacteria</taxon>
        <taxon>Thermotogati</taxon>
        <taxon>Deinococcota</taxon>
        <taxon>Deinococci</taxon>
        <taxon>Deinococcales</taxon>
        <taxon>Deinococcaceae</taxon>
        <taxon>Deinococcus</taxon>
    </lineage>
</organism>
<evidence type="ECO:0000313" key="4">
    <source>
        <dbReference type="Proteomes" id="UP000277766"/>
    </source>
</evidence>
<dbReference type="GO" id="GO:0003700">
    <property type="term" value="F:DNA-binding transcription factor activity"/>
    <property type="evidence" value="ECO:0007669"/>
    <property type="project" value="TreeGrafter"/>
</dbReference>
<sequence>MSDSGAIAIGFAIKRLRSSKKLSQESLAEMSGIHRTYISSIERGERNVGINMLLSILDALEQKPSSFFRELEDEGVF</sequence>
<dbReference type="Pfam" id="PF01381">
    <property type="entry name" value="HTH_3"/>
    <property type="match status" value="1"/>
</dbReference>
<keyword evidence="1" id="KW-0238">DNA-binding</keyword>
<accession>A0A3S0JNK7</accession>
<dbReference type="CDD" id="cd00093">
    <property type="entry name" value="HTH_XRE"/>
    <property type="match status" value="1"/>
</dbReference>
<evidence type="ECO:0000313" key="3">
    <source>
        <dbReference type="EMBL" id="RTR25716.1"/>
    </source>
</evidence>
<reference evidence="3 4" key="1">
    <citation type="submission" date="2018-12" db="EMBL/GenBank/DDBJ databases">
        <title>Deinococcus radiophilus ATCC 27603 genome sequencing and assembly.</title>
        <authorList>
            <person name="Maclea K.S."/>
            <person name="Maynard C.R."/>
        </authorList>
    </citation>
    <scope>NUCLEOTIDE SEQUENCE [LARGE SCALE GENOMIC DNA]</scope>
    <source>
        <strain evidence="3 4">ATCC 27603</strain>
    </source>
</reference>
<evidence type="ECO:0000256" key="1">
    <source>
        <dbReference type="ARBA" id="ARBA00023125"/>
    </source>
</evidence>
<dbReference type="InterPro" id="IPR001387">
    <property type="entry name" value="Cro/C1-type_HTH"/>
</dbReference>